<gene>
    <name evidence="2" type="ORF">PVT71_09075</name>
</gene>
<feature type="domain" description="ATPase AAA-type core" evidence="1">
    <location>
        <begin position="22"/>
        <end position="357"/>
    </location>
</feature>
<dbReference type="InterPro" id="IPR027417">
    <property type="entry name" value="P-loop_NTPase"/>
</dbReference>
<dbReference type="Gene3D" id="3.40.50.300">
    <property type="entry name" value="P-loop containing nucleotide triphosphate hydrolases"/>
    <property type="match status" value="1"/>
</dbReference>
<dbReference type="InterPro" id="IPR051396">
    <property type="entry name" value="Bact_Antivir_Def_Nuclease"/>
</dbReference>
<dbReference type="AlphaFoldDB" id="A0AAU8AEJ1"/>
<sequence>MARIQIVDFSCISHADMDITDINVIIGPQGSGKSVTTKLFNFFTEILSDFQRSAEDGLTVSDYKKQLHKRFVMWFPPAAWGSKRFNISYTSGDFSIRILRRTIKKQLSDEVSITTSKWFDSIYDFALKSHREIAASRVELQASDEYSAANALEMSWQVRSKVNAKISREIKEVYYLQQTFIPAGRAFFTSIGRLVAGIEHAGSLDPVTLKFARVFANWRDRSESHFLHGLADEAFATRRNEMMMSLFGGRVSTKRESEYIEMQDGRKVPFSSLSSGQQELMPIWYFLENIMLNDALENRRKRIGASAKNKQLIYIEEPEAHLFPSAQSALMDALIGTILGEKSRRSLILTTHSPYIMTKLNVFLKAGQISRRKKKNSDLNDIIGRSCWIRRDQLSAWCIRDGEVVSIIDEEEGLIDAQYLDSISDTLSDEFNALLDLEETI</sequence>
<dbReference type="SUPFAM" id="SSF52540">
    <property type="entry name" value="P-loop containing nucleoside triphosphate hydrolases"/>
    <property type="match status" value="1"/>
</dbReference>
<dbReference type="RefSeq" id="WP_353471466.1">
    <property type="nucleotide sequence ID" value="NZ_CP123384.1"/>
</dbReference>
<dbReference type="GO" id="GO:0016887">
    <property type="term" value="F:ATP hydrolysis activity"/>
    <property type="evidence" value="ECO:0007669"/>
    <property type="project" value="InterPro"/>
</dbReference>
<dbReference type="PANTHER" id="PTHR43581">
    <property type="entry name" value="ATP/GTP PHOSPHATASE"/>
    <property type="match status" value="1"/>
</dbReference>
<name>A0AAU8AEJ1_9RHOB</name>
<dbReference type="GO" id="GO:0005524">
    <property type="term" value="F:ATP binding"/>
    <property type="evidence" value="ECO:0007669"/>
    <property type="project" value="InterPro"/>
</dbReference>
<accession>A0AAU8AEJ1</accession>
<organism evidence="2">
    <name type="scientific">Alloyangia sp. H15</name>
    <dbReference type="NCBI Taxonomy" id="3029062"/>
    <lineage>
        <taxon>Bacteria</taxon>
        <taxon>Pseudomonadati</taxon>
        <taxon>Pseudomonadota</taxon>
        <taxon>Alphaproteobacteria</taxon>
        <taxon>Rhodobacterales</taxon>
        <taxon>Roseobacteraceae</taxon>
        <taxon>Alloyangia</taxon>
    </lineage>
</organism>
<reference evidence="2" key="1">
    <citation type="submission" date="2023-02" db="EMBL/GenBank/DDBJ databases">
        <title>Description and genomic characterization of Salipiger bruguierae sp. nov., isolated from the sediment of mangrove plant Bruguiera sexangula.</title>
        <authorList>
            <person name="Long M."/>
        </authorList>
    </citation>
    <scope>NUCLEOTIDE SEQUENCE</scope>
    <source>
        <strain evidence="2">H15</strain>
    </source>
</reference>
<dbReference type="PANTHER" id="PTHR43581:SF2">
    <property type="entry name" value="EXCINUCLEASE ATPASE SUBUNIT"/>
    <property type="match status" value="1"/>
</dbReference>
<dbReference type="Pfam" id="PF13304">
    <property type="entry name" value="AAA_21"/>
    <property type="match status" value="1"/>
</dbReference>
<dbReference type="EMBL" id="CP123384">
    <property type="protein sequence ID" value="XCC92638.1"/>
    <property type="molecule type" value="Genomic_DNA"/>
</dbReference>
<evidence type="ECO:0000313" key="2">
    <source>
        <dbReference type="EMBL" id="XCC92638.1"/>
    </source>
</evidence>
<evidence type="ECO:0000259" key="1">
    <source>
        <dbReference type="Pfam" id="PF13304"/>
    </source>
</evidence>
<dbReference type="InterPro" id="IPR003959">
    <property type="entry name" value="ATPase_AAA_core"/>
</dbReference>
<protein>
    <submittedName>
        <fullName evidence="2">AAA family ATPase</fullName>
    </submittedName>
</protein>
<proteinExistence type="predicted"/>